<evidence type="ECO:0000256" key="8">
    <source>
        <dbReference type="SAM" id="MobiDB-lite"/>
    </source>
</evidence>
<evidence type="ECO:0000256" key="6">
    <source>
        <dbReference type="ARBA" id="ARBA00023136"/>
    </source>
</evidence>
<dbReference type="NCBIfam" id="NF006541">
    <property type="entry name" value="PRK09038.1"/>
    <property type="match status" value="1"/>
</dbReference>
<feature type="domain" description="OmpA-like" evidence="10">
    <location>
        <begin position="159"/>
        <end position="279"/>
    </location>
</feature>
<keyword evidence="3" id="KW-1003">Cell membrane</keyword>
<keyword evidence="5 9" id="KW-1133">Transmembrane helix</keyword>
<dbReference type="SUPFAM" id="SSF103088">
    <property type="entry name" value="OmpA-like"/>
    <property type="match status" value="1"/>
</dbReference>
<accession>A0A841HMZ4</accession>
<feature type="region of interest" description="Disordered" evidence="8">
    <location>
        <begin position="95"/>
        <end position="126"/>
    </location>
</feature>
<organism evidence="11 12">
    <name type="scientific">Povalibacter uvarum</name>
    <dbReference type="NCBI Taxonomy" id="732238"/>
    <lineage>
        <taxon>Bacteria</taxon>
        <taxon>Pseudomonadati</taxon>
        <taxon>Pseudomonadota</taxon>
        <taxon>Gammaproteobacteria</taxon>
        <taxon>Steroidobacterales</taxon>
        <taxon>Steroidobacteraceae</taxon>
        <taxon>Povalibacter</taxon>
    </lineage>
</organism>
<dbReference type="Pfam" id="PF13677">
    <property type="entry name" value="MotB_plug"/>
    <property type="match status" value="1"/>
</dbReference>
<dbReference type="InterPro" id="IPR006665">
    <property type="entry name" value="OmpA-like"/>
</dbReference>
<dbReference type="InterPro" id="IPR050330">
    <property type="entry name" value="Bact_OuterMem_StrucFunc"/>
</dbReference>
<dbReference type="PANTHER" id="PTHR30329:SF20">
    <property type="entry name" value="EXPORTED PROTEIN"/>
    <property type="match status" value="1"/>
</dbReference>
<proteinExistence type="inferred from homology"/>
<comment type="caution">
    <text evidence="11">The sequence shown here is derived from an EMBL/GenBank/DDBJ whole genome shotgun (WGS) entry which is preliminary data.</text>
</comment>
<dbReference type="CDD" id="cd07185">
    <property type="entry name" value="OmpA_C-like"/>
    <property type="match status" value="1"/>
</dbReference>
<dbReference type="EMBL" id="JACHHZ010000003">
    <property type="protein sequence ID" value="MBB6094236.1"/>
    <property type="molecule type" value="Genomic_DNA"/>
</dbReference>
<sequence>MPRRHKHEEHANHEAWAIPYADLLTLLLAFFVVMYAISSVNEGKYRVLSDSLFAAFRGSPRTLQPVQVGEKAVGSGADIQMTIVQQAMLEGQPRSMLEPSPISVSDSQHSAHHAANTTYDSETQASEAAVQQLESVAREVEQAMSTLVDQQLIAVRRHGLWVEVEIRTDILFPSGVATMEPAAIDVLRQLAGTLKPFPNPIRVEGHTDNRPISTRAFPSNWELSSARAASVVHLFTESGIAPARLAVIGLGEYRPAQPNTTAEGRNANRRVVLVILSGNTPPEGDYAEDRGMPEVPAAAPAEIPAADPTVSAAVVTAQPAT</sequence>
<evidence type="ECO:0000313" key="12">
    <source>
        <dbReference type="Proteomes" id="UP000588068"/>
    </source>
</evidence>
<dbReference type="AlphaFoldDB" id="A0A841HMZ4"/>
<evidence type="ECO:0000256" key="3">
    <source>
        <dbReference type="ARBA" id="ARBA00022475"/>
    </source>
</evidence>
<feature type="transmembrane region" description="Helical" evidence="9">
    <location>
        <begin position="20"/>
        <end position="37"/>
    </location>
</feature>
<protein>
    <submittedName>
        <fullName evidence="11">Chemotaxis protein MotB</fullName>
    </submittedName>
</protein>
<dbReference type="Pfam" id="PF00691">
    <property type="entry name" value="OmpA"/>
    <property type="match status" value="1"/>
</dbReference>
<dbReference type="PANTHER" id="PTHR30329">
    <property type="entry name" value="STATOR ELEMENT OF FLAGELLAR MOTOR COMPLEX"/>
    <property type="match status" value="1"/>
</dbReference>
<dbReference type="InterPro" id="IPR036737">
    <property type="entry name" value="OmpA-like_sf"/>
</dbReference>
<dbReference type="GO" id="GO:0005886">
    <property type="term" value="C:plasma membrane"/>
    <property type="evidence" value="ECO:0007669"/>
    <property type="project" value="UniProtKB-SubCell"/>
</dbReference>
<reference evidence="11 12" key="1">
    <citation type="submission" date="2020-08" db="EMBL/GenBank/DDBJ databases">
        <title>Genomic Encyclopedia of Type Strains, Phase IV (KMG-IV): sequencing the most valuable type-strain genomes for metagenomic binning, comparative biology and taxonomic classification.</title>
        <authorList>
            <person name="Goeker M."/>
        </authorList>
    </citation>
    <scope>NUCLEOTIDE SEQUENCE [LARGE SCALE GENOMIC DNA]</scope>
    <source>
        <strain evidence="11 12">DSM 26723</strain>
    </source>
</reference>
<evidence type="ECO:0000256" key="5">
    <source>
        <dbReference type="ARBA" id="ARBA00022989"/>
    </source>
</evidence>
<dbReference type="Gene3D" id="3.30.1330.60">
    <property type="entry name" value="OmpA-like domain"/>
    <property type="match status" value="1"/>
</dbReference>
<comment type="subcellular location">
    <subcellularLocation>
        <location evidence="1">Cell membrane</location>
        <topology evidence="1">Single-pass membrane protein</topology>
    </subcellularLocation>
</comment>
<keyword evidence="4 9" id="KW-0812">Transmembrane</keyword>
<dbReference type="RefSeq" id="WP_184333328.1">
    <property type="nucleotide sequence ID" value="NZ_JACHHZ010000003.1"/>
</dbReference>
<dbReference type="Proteomes" id="UP000588068">
    <property type="component" value="Unassembled WGS sequence"/>
</dbReference>
<dbReference type="InterPro" id="IPR025713">
    <property type="entry name" value="MotB-like_N_dom"/>
</dbReference>
<keyword evidence="6 7" id="KW-0472">Membrane</keyword>
<evidence type="ECO:0000256" key="2">
    <source>
        <dbReference type="ARBA" id="ARBA00008914"/>
    </source>
</evidence>
<evidence type="ECO:0000256" key="4">
    <source>
        <dbReference type="ARBA" id="ARBA00022692"/>
    </source>
</evidence>
<evidence type="ECO:0000256" key="1">
    <source>
        <dbReference type="ARBA" id="ARBA00004162"/>
    </source>
</evidence>
<name>A0A841HMZ4_9GAMM</name>
<evidence type="ECO:0000313" key="11">
    <source>
        <dbReference type="EMBL" id="MBB6094236.1"/>
    </source>
</evidence>
<gene>
    <name evidence="11" type="ORF">HNQ60_003117</name>
</gene>
<keyword evidence="12" id="KW-1185">Reference proteome</keyword>
<evidence type="ECO:0000256" key="7">
    <source>
        <dbReference type="PROSITE-ProRule" id="PRU00473"/>
    </source>
</evidence>
<comment type="similarity">
    <text evidence="2">Belongs to the MotB family.</text>
</comment>
<dbReference type="PROSITE" id="PS51123">
    <property type="entry name" value="OMPA_2"/>
    <property type="match status" value="1"/>
</dbReference>
<evidence type="ECO:0000256" key="9">
    <source>
        <dbReference type="SAM" id="Phobius"/>
    </source>
</evidence>
<evidence type="ECO:0000259" key="10">
    <source>
        <dbReference type="PROSITE" id="PS51123"/>
    </source>
</evidence>
<feature type="compositionally biased region" description="Polar residues" evidence="8">
    <location>
        <begin position="115"/>
        <end position="126"/>
    </location>
</feature>